<feature type="binding site" evidence="7">
    <location>
        <begin position="81"/>
        <end position="83"/>
    </location>
    <ligand>
        <name>FMN</name>
        <dbReference type="ChEBI" id="CHEBI:58210"/>
    </ligand>
</feature>
<dbReference type="InterPro" id="IPR000262">
    <property type="entry name" value="FMN-dep_DH"/>
</dbReference>
<dbReference type="PROSITE" id="PS51349">
    <property type="entry name" value="FMN_HYDROXY_ACID_DH_2"/>
    <property type="match status" value="1"/>
</dbReference>
<dbReference type="GO" id="GO:0004459">
    <property type="term" value="F:L-lactate dehydrogenase (NAD+) activity"/>
    <property type="evidence" value="ECO:0007669"/>
    <property type="project" value="TreeGrafter"/>
</dbReference>
<accession>A0A8J2Z0P4</accession>
<dbReference type="GO" id="GO:0010181">
    <property type="term" value="F:FMN binding"/>
    <property type="evidence" value="ECO:0007669"/>
    <property type="project" value="InterPro"/>
</dbReference>
<dbReference type="FunFam" id="3.20.20.70:FF:000029">
    <property type="entry name" value="L-lactate dehydrogenase"/>
    <property type="match status" value="1"/>
</dbReference>
<gene>
    <name evidence="9" type="ORF">GCM10011611_56910</name>
</gene>
<dbReference type="AlphaFoldDB" id="A0A8J2Z0P4"/>
<dbReference type="InterPro" id="IPR012133">
    <property type="entry name" value="Alpha-hydoxy_acid_DH_FMN"/>
</dbReference>
<dbReference type="PANTHER" id="PTHR10578">
    <property type="entry name" value="S -2-HYDROXY-ACID OXIDASE-RELATED"/>
    <property type="match status" value="1"/>
</dbReference>
<evidence type="ECO:0000313" key="10">
    <source>
        <dbReference type="Proteomes" id="UP000646365"/>
    </source>
</evidence>
<evidence type="ECO:0000256" key="6">
    <source>
        <dbReference type="PIRSR" id="PIRSR000138-1"/>
    </source>
</evidence>
<feature type="binding site" evidence="7">
    <location>
        <position position="258"/>
    </location>
    <ligand>
        <name>FMN</name>
        <dbReference type="ChEBI" id="CHEBI:58210"/>
    </ligand>
</feature>
<dbReference type="EMBL" id="BMJQ01000019">
    <property type="protein sequence ID" value="GGF43102.1"/>
    <property type="molecule type" value="Genomic_DNA"/>
</dbReference>
<feature type="binding site" evidence="7">
    <location>
        <begin position="336"/>
        <end position="337"/>
    </location>
    <ligand>
        <name>FMN</name>
        <dbReference type="ChEBI" id="CHEBI:58210"/>
    </ligand>
</feature>
<feature type="binding site" evidence="7">
    <location>
        <position position="159"/>
    </location>
    <ligand>
        <name>FMN</name>
        <dbReference type="ChEBI" id="CHEBI:58210"/>
    </ligand>
</feature>
<evidence type="ECO:0000256" key="5">
    <source>
        <dbReference type="ARBA" id="ARBA00024042"/>
    </source>
</evidence>
<evidence type="ECO:0000256" key="3">
    <source>
        <dbReference type="ARBA" id="ARBA00022643"/>
    </source>
</evidence>
<feature type="binding site" evidence="7">
    <location>
        <position position="133"/>
    </location>
    <ligand>
        <name>glyoxylate</name>
        <dbReference type="ChEBI" id="CHEBI:36655"/>
    </ligand>
</feature>
<dbReference type="Pfam" id="PF01070">
    <property type="entry name" value="FMN_dh"/>
    <property type="match status" value="1"/>
</dbReference>
<evidence type="ECO:0000256" key="4">
    <source>
        <dbReference type="ARBA" id="ARBA00023002"/>
    </source>
</evidence>
<keyword evidence="2 7" id="KW-0285">Flavoprotein</keyword>
<dbReference type="GO" id="GO:0005886">
    <property type="term" value="C:plasma membrane"/>
    <property type="evidence" value="ECO:0007669"/>
    <property type="project" value="TreeGrafter"/>
</dbReference>
<reference evidence="9" key="1">
    <citation type="journal article" date="2014" name="Int. J. Syst. Evol. Microbiol.">
        <title>Complete genome sequence of Corynebacterium casei LMG S-19264T (=DSM 44701T), isolated from a smear-ripened cheese.</title>
        <authorList>
            <consortium name="US DOE Joint Genome Institute (JGI-PGF)"/>
            <person name="Walter F."/>
            <person name="Albersmeier A."/>
            <person name="Kalinowski J."/>
            <person name="Ruckert C."/>
        </authorList>
    </citation>
    <scope>NUCLEOTIDE SEQUENCE</scope>
    <source>
        <strain evidence="9">CGMCC 1.15725</strain>
    </source>
</reference>
<dbReference type="PIRSF" id="PIRSF000138">
    <property type="entry name" value="Al-hdrx_acd_dh"/>
    <property type="match status" value="1"/>
</dbReference>
<keyword evidence="10" id="KW-1185">Reference proteome</keyword>
<feature type="binding site" evidence="7">
    <location>
        <position position="282"/>
    </location>
    <ligand>
        <name>glyoxylate</name>
        <dbReference type="ChEBI" id="CHEBI:36655"/>
    </ligand>
</feature>
<feature type="binding site" evidence="7">
    <location>
        <position position="285"/>
    </location>
    <ligand>
        <name>glyoxylate</name>
        <dbReference type="ChEBI" id="CHEBI:36655"/>
    </ligand>
</feature>
<dbReference type="Gene3D" id="3.20.20.70">
    <property type="entry name" value="Aldolase class I"/>
    <property type="match status" value="1"/>
</dbReference>
<evidence type="ECO:0000256" key="1">
    <source>
        <dbReference type="ARBA" id="ARBA00001917"/>
    </source>
</evidence>
<feature type="binding site" evidence="7">
    <location>
        <position position="28"/>
    </location>
    <ligand>
        <name>glyoxylate</name>
        <dbReference type="ChEBI" id="CHEBI:36655"/>
    </ligand>
</feature>
<proteinExistence type="inferred from homology"/>
<keyword evidence="4" id="KW-0560">Oxidoreductase</keyword>
<comment type="cofactor">
    <cofactor evidence="1">
        <name>FMN</name>
        <dbReference type="ChEBI" id="CHEBI:58210"/>
    </cofactor>
</comment>
<feature type="binding site" evidence="7">
    <location>
        <position position="168"/>
    </location>
    <ligand>
        <name>glyoxylate</name>
        <dbReference type="ChEBI" id="CHEBI:36655"/>
    </ligand>
</feature>
<evidence type="ECO:0000256" key="7">
    <source>
        <dbReference type="PIRSR" id="PIRSR000138-2"/>
    </source>
</evidence>
<dbReference type="SUPFAM" id="SSF51395">
    <property type="entry name" value="FMN-linked oxidoreductases"/>
    <property type="match status" value="1"/>
</dbReference>
<comment type="caution">
    <text evidence="9">The sequence shown here is derived from an EMBL/GenBank/DDBJ whole genome shotgun (WGS) entry which is preliminary data.</text>
</comment>
<feature type="binding site" evidence="7">
    <location>
        <position position="131"/>
    </location>
    <ligand>
        <name>FMN</name>
        <dbReference type="ChEBI" id="CHEBI:58210"/>
    </ligand>
</feature>
<organism evidence="9 10">
    <name type="scientific">Aliidongia dinghuensis</name>
    <dbReference type="NCBI Taxonomy" id="1867774"/>
    <lineage>
        <taxon>Bacteria</taxon>
        <taxon>Pseudomonadati</taxon>
        <taxon>Pseudomonadota</taxon>
        <taxon>Alphaproteobacteria</taxon>
        <taxon>Rhodospirillales</taxon>
        <taxon>Dongiaceae</taxon>
        <taxon>Aliidongia</taxon>
    </lineage>
</organism>
<evidence type="ECO:0000256" key="2">
    <source>
        <dbReference type="ARBA" id="ARBA00022630"/>
    </source>
</evidence>
<comment type="similarity">
    <text evidence="5">Belongs to the FMN-dependent alpha-hydroxy acid dehydrogenase family.</text>
</comment>
<feature type="active site" description="Proton acceptor" evidence="6">
    <location>
        <position position="282"/>
    </location>
</feature>
<keyword evidence="3 7" id="KW-0288">FMN</keyword>
<dbReference type="InterPro" id="IPR013785">
    <property type="entry name" value="Aldolase_TIM"/>
</dbReference>
<feature type="binding site" evidence="7">
    <location>
        <begin position="313"/>
        <end position="317"/>
    </location>
    <ligand>
        <name>FMN</name>
        <dbReference type="ChEBI" id="CHEBI:58210"/>
    </ligand>
</feature>
<dbReference type="CDD" id="cd02809">
    <property type="entry name" value="alpha_hydroxyacid_oxid_FMN"/>
    <property type="match status" value="1"/>
</dbReference>
<dbReference type="InterPro" id="IPR037396">
    <property type="entry name" value="FMN_HAD"/>
</dbReference>
<sequence>MAVMSLALNIEDFRRIARARLPKGIFDYIDRGAEDEVGLKALREGFDRTTFNPRVLVDVSRRDLSVTLLGRRQPLPLVVAPTAAAGLVWHQGEVALARAAGEAGIPFCIPTGSITAMERIAAESRGPLWFQLYMWHDRALSYQLIDRAKATGIDTLVLTVDTMALPNREYNARNGFEVPIRASLRGGLDMLRHPGWVWNVLWRYIREEGIPTYQHYPASFRSKITRKATSDAVRLADNLTWEDFASLRRYWPGKLVLKGVLHPDDAARARNHGADAIVVTSHGARNLDSAVAPIDALPAIAETVGGSLEIIADSGVRRGSDVLKLLALGARAAMVGRSVLYGTAAGGEAGARQVLDLLRNELDTHLALLGCPSLAGLNAGLVNRKHHA</sequence>
<reference evidence="9" key="2">
    <citation type="submission" date="2020-09" db="EMBL/GenBank/DDBJ databases">
        <authorList>
            <person name="Sun Q."/>
            <person name="Zhou Y."/>
        </authorList>
    </citation>
    <scope>NUCLEOTIDE SEQUENCE</scope>
    <source>
        <strain evidence="9">CGMCC 1.15725</strain>
    </source>
</reference>
<dbReference type="GO" id="GO:0009060">
    <property type="term" value="P:aerobic respiration"/>
    <property type="evidence" value="ECO:0007669"/>
    <property type="project" value="TreeGrafter"/>
</dbReference>
<feature type="domain" description="FMN hydroxy acid dehydrogenase" evidence="8">
    <location>
        <begin position="2"/>
        <end position="387"/>
    </location>
</feature>
<name>A0A8J2Z0P4_9PROT</name>
<dbReference type="Proteomes" id="UP000646365">
    <property type="component" value="Unassembled WGS sequence"/>
</dbReference>
<evidence type="ECO:0000259" key="8">
    <source>
        <dbReference type="PROSITE" id="PS51349"/>
    </source>
</evidence>
<evidence type="ECO:0000313" key="9">
    <source>
        <dbReference type="EMBL" id="GGF43102.1"/>
    </source>
</evidence>
<protein>
    <submittedName>
        <fullName evidence="9">Alpha-hydroxy-acid oxidizing enzyme</fullName>
    </submittedName>
</protein>
<dbReference type="PANTHER" id="PTHR10578:SF107">
    <property type="entry name" value="2-HYDROXYACID OXIDASE 1"/>
    <property type="match status" value="1"/>
</dbReference>